<sequence length="194" mass="22179">EHTQLSCGFWIYLLGQFIEWMLNDLYREDGVRRFSPNAFEMHNNFINNPQVEVLLPSTTFLNMVESYLDLECSHNGIRIKTYQGGNGYAKDWYFRNLNVDTASNPIITDQYYYAVAGACAPQNVTCEHFTGTSATQASVVLNCSPAIRCTDLTFNTIQLSPAKWGETVSQFVLMLMEKELDCFILRCHVCLIEK</sequence>
<protein>
    <submittedName>
        <fullName evidence="9">Uncharacterized protein</fullName>
    </submittedName>
</protein>
<dbReference type="InterPro" id="IPR012334">
    <property type="entry name" value="Pectin_lyas_fold"/>
</dbReference>
<dbReference type="SUPFAM" id="SSF51126">
    <property type="entry name" value="Pectin lyase-like"/>
    <property type="match status" value="1"/>
</dbReference>
<keyword evidence="10" id="KW-1185">Reference proteome</keyword>
<evidence type="ECO:0000256" key="5">
    <source>
        <dbReference type="ARBA" id="ARBA00022801"/>
    </source>
</evidence>
<dbReference type="InterPro" id="IPR000743">
    <property type="entry name" value="Glyco_hydro_28"/>
</dbReference>
<evidence type="ECO:0000256" key="1">
    <source>
        <dbReference type="ARBA" id="ARBA00004191"/>
    </source>
</evidence>
<evidence type="ECO:0000313" key="9">
    <source>
        <dbReference type="EMBL" id="KAI3949170.1"/>
    </source>
</evidence>
<dbReference type="Proteomes" id="UP001202328">
    <property type="component" value="Unassembled WGS sequence"/>
</dbReference>
<keyword evidence="6 8" id="KW-0326">Glycosidase</keyword>
<keyword evidence="5 8" id="KW-0378">Hydrolase</keyword>
<organism evidence="9 10">
    <name type="scientific">Papaver atlanticum</name>
    <dbReference type="NCBI Taxonomy" id="357466"/>
    <lineage>
        <taxon>Eukaryota</taxon>
        <taxon>Viridiplantae</taxon>
        <taxon>Streptophyta</taxon>
        <taxon>Embryophyta</taxon>
        <taxon>Tracheophyta</taxon>
        <taxon>Spermatophyta</taxon>
        <taxon>Magnoliopsida</taxon>
        <taxon>Ranunculales</taxon>
        <taxon>Papaveraceae</taxon>
        <taxon>Papaveroideae</taxon>
        <taxon>Papaver</taxon>
    </lineage>
</organism>
<comment type="caution">
    <text evidence="9">The sequence shown here is derived from an EMBL/GenBank/DDBJ whole genome shotgun (WGS) entry which is preliminary data.</text>
</comment>
<evidence type="ECO:0000256" key="2">
    <source>
        <dbReference type="ARBA" id="ARBA00008834"/>
    </source>
</evidence>
<evidence type="ECO:0000256" key="7">
    <source>
        <dbReference type="ARBA" id="ARBA00023316"/>
    </source>
</evidence>
<dbReference type="GO" id="GO:0005975">
    <property type="term" value="P:carbohydrate metabolic process"/>
    <property type="evidence" value="ECO:0007669"/>
    <property type="project" value="InterPro"/>
</dbReference>
<name>A0AAD4T9G3_9MAGN</name>
<evidence type="ECO:0000256" key="4">
    <source>
        <dbReference type="ARBA" id="ARBA00022525"/>
    </source>
</evidence>
<keyword evidence="7" id="KW-0961">Cell wall biogenesis/degradation</keyword>
<keyword evidence="4" id="KW-0964">Secreted</keyword>
<gene>
    <name evidence="9" type="ORF">MKW98_026550</name>
</gene>
<dbReference type="GO" id="GO:0004650">
    <property type="term" value="F:polygalacturonase activity"/>
    <property type="evidence" value="ECO:0007669"/>
    <property type="project" value="InterPro"/>
</dbReference>
<feature type="non-terminal residue" evidence="9">
    <location>
        <position position="1"/>
    </location>
</feature>
<evidence type="ECO:0000256" key="3">
    <source>
        <dbReference type="ARBA" id="ARBA00022512"/>
    </source>
</evidence>
<keyword evidence="3" id="KW-0134">Cell wall</keyword>
<comment type="similarity">
    <text evidence="2 8">Belongs to the glycosyl hydrolase 28 family.</text>
</comment>
<dbReference type="Gene3D" id="2.160.20.10">
    <property type="entry name" value="Single-stranded right-handed beta-helix, Pectin lyase-like"/>
    <property type="match status" value="1"/>
</dbReference>
<dbReference type="EMBL" id="JAJJMB010003182">
    <property type="protein sequence ID" value="KAI3949170.1"/>
    <property type="molecule type" value="Genomic_DNA"/>
</dbReference>
<dbReference type="PANTHER" id="PTHR31375">
    <property type="match status" value="1"/>
</dbReference>
<evidence type="ECO:0000256" key="6">
    <source>
        <dbReference type="ARBA" id="ARBA00023295"/>
    </source>
</evidence>
<evidence type="ECO:0000313" key="10">
    <source>
        <dbReference type="Proteomes" id="UP001202328"/>
    </source>
</evidence>
<dbReference type="InterPro" id="IPR011050">
    <property type="entry name" value="Pectin_lyase_fold/virulence"/>
</dbReference>
<dbReference type="GO" id="GO:0071555">
    <property type="term" value="P:cell wall organization"/>
    <property type="evidence" value="ECO:0007669"/>
    <property type="project" value="UniProtKB-KW"/>
</dbReference>
<dbReference type="Pfam" id="PF00295">
    <property type="entry name" value="Glyco_hydro_28"/>
    <property type="match status" value="1"/>
</dbReference>
<comment type="subcellular location">
    <subcellularLocation>
        <location evidence="1">Secreted</location>
        <location evidence="1">Cell wall</location>
    </subcellularLocation>
</comment>
<dbReference type="AlphaFoldDB" id="A0AAD4T9G3"/>
<evidence type="ECO:0000256" key="8">
    <source>
        <dbReference type="RuleBase" id="RU361169"/>
    </source>
</evidence>
<accession>A0AAD4T9G3</accession>
<proteinExistence type="inferred from homology"/>
<reference evidence="9" key="1">
    <citation type="submission" date="2022-04" db="EMBL/GenBank/DDBJ databases">
        <title>A functionally conserved STORR gene fusion in Papaver species that diverged 16.8 million years ago.</title>
        <authorList>
            <person name="Catania T."/>
        </authorList>
    </citation>
    <scope>NUCLEOTIDE SEQUENCE</scope>
    <source>
        <strain evidence="9">S-188037</strain>
    </source>
</reference>